<organism evidence="1">
    <name type="scientific">marine metagenome</name>
    <dbReference type="NCBI Taxonomy" id="408172"/>
    <lineage>
        <taxon>unclassified sequences</taxon>
        <taxon>metagenomes</taxon>
        <taxon>ecological metagenomes</taxon>
    </lineage>
</organism>
<protein>
    <submittedName>
        <fullName evidence="1">Uncharacterized protein</fullName>
    </submittedName>
</protein>
<proteinExistence type="predicted"/>
<gene>
    <name evidence="1" type="ORF">METZ01_LOCUS479411</name>
</gene>
<name>A0A383C297_9ZZZZ</name>
<dbReference type="AlphaFoldDB" id="A0A383C297"/>
<dbReference type="EMBL" id="UINC01205399">
    <property type="protein sequence ID" value="SVE26557.1"/>
    <property type="molecule type" value="Genomic_DNA"/>
</dbReference>
<evidence type="ECO:0000313" key="1">
    <source>
        <dbReference type="EMBL" id="SVE26557.1"/>
    </source>
</evidence>
<feature type="non-terminal residue" evidence="1">
    <location>
        <position position="65"/>
    </location>
</feature>
<sequence>MSISRPRIAAIATTYHKYSHAQHIVDRFLEGYDWNGRHHRPAMDLVSLYVDQVRENDLSRDRAHR</sequence>
<reference evidence="1" key="1">
    <citation type="submission" date="2018-05" db="EMBL/GenBank/DDBJ databases">
        <authorList>
            <person name="Lanie J.A."/>
            <person name="Ng W.-L."/>
            <person name="Kazmierczak K.M."/>
            <person name="Andrzejewski T.M."/>
            <person name="Davidsen T.M."/>
            <person name="Wayne K.J."/>
            <person name="Tettelin H."/>
            <person name="Glass J.I."/>
            <person name="Rusch D."/>
            <person name="Podicherti R."/>
            <person name="Tsui H.-C.T."/>
            <person name="Winkler M.E."/>
        </authorList>
    </citation>
    <scope>NUCLEOTIDE SEQUENCE</scope>
</reference>
<accession>A0A383C297</accession>